<keyword evidence="3" id="KW-1185">Reference proteome</keyword>
<name>A0ABV3ZEH4_9BACT</name>
<organism evidence="2 3">
    <name type="scientific">Danxiaibacter flavus</name>
    <dbReference type="NCBI Taxonomy" id="3049108"/>
    <lineage>
        <taxon>Bacteria</taxon>
        <taxon>Pseudomonadati</taxon>
        <taxon>Bacteroidota</taxon>
        <taxon>Chitinophagia</taxon>
        <taxon>Chitinophagales</taxon>
        <taxon>Chitinophagaceae</taxon>
        <taxon>Danxiaibacter</taxon>
    </lineage>
</organism>
<dbReference type="Gene3D" id="2.70.98.60">
    <property type="entry name" value="alpha-galactosidase from lactobacil brevis"/>
    <property type="match status" value="1"/>
</dbReference>
<proteinExistence type="predicted"/>
<evidence type="ECO:0000313" key="2">
    <source>
        <dbReference type="EMBL" id="MEX6688277.1"/>
    </source>
</evidence>
<dbReference type="RefSeq" id="WP_369329686.1">
    <property type="nucleotide sequence ID" value="NZ_JAULBC010000003.1"/>
</dbReference>
<dbReference type="InterPro" id="IPR038417">
    <property type="entry name" value="Alpga-gal_N_sf"/>
</dbReference>
<dbReference type="Proteomes" id="UP001560573">
    <property type="component" value="Unassembled WGS sequence"/>
</dbReference>
<evidence type="ECO:0000313" key="3">
    <source>
        <dbReference type="Proteomes" id="UP001560573"/>
    </source>
</evidence>
<keyword evidence="1" id="KW-0732">Signal</keyword>
<dbReference type="EMBL" id="JAULBC010000003">
    <property type="protein sequence ID" value="MEX6688277.1"/>
    <property type="molecule type" value="Genomic_DNA"/>
</dbReference>
<sequence length="733" mass="83121">MLKRHLLSAILFSVPFYMQAQTTLSSLPEWKNTGNKLQQDWLIHPSAEKANVFRSSDNKAIILSNGLTKRVFRLTPNVACTDYSNPVTGEQLLRAVKPEAVVTLNDVSYNVGGLYGQKEKAYIQPQWVDGFTAHDSDFVFSHFKVKELQPYINWKRNTWAYNQKQPAGKTLSFYFTSKLAALKGVTVAVHYDIYDGIPLICKSLSIENNGAVKIKINKVVNEVLAVVEEESAVVGSPAQMKKPHGLYIESNYAFNNSMRADISDQTTHWLPDPSYTSQVNYDYLTPCLLEIYPAVGPGVELGNGDAFNSIRTFELLQDSYDRERNGLARKKMYITIAPWTTQNPIFMHLVSKNDEQVRTAIDQCAATGYEALILSFGSHCNIEDTSAKNVEHWKELADYAHSKGIQIGGYSLFSSRRISDEDDVIDPKTGKPDAAAFFGHAPCLGSKWGLAYINKLKYFFANTGFNIFENDGPYPGDVCASTTHPGHMGLDDSQWKQMELQKELYHWCNERGIYINAPDWYFLDGTNKIALGYREVNFSLPREQQMILNRQNIYDGTWDKTPSMGWGFVPLTKYQGGGPEAVLEPLSDHLADYEKLMVQYYGSGVQACYRGPRLYDTDKTKALVQNTVNWYKKYRDIMNSDMVHLRRADGRDWDGMMHVNPQLKQKAFVLVYNPLKQTITRTVKLPLYYAGLTKSAVVKEKDGNPKIFQLKRDFSIDVPVTIGPESYNWLVIE</sequence>
<feature type="chain" id="PRO_5045178917" evidence="1">
    <location>
        <begin position="21"/>
        <end position="733"/>
    </location>
</feature>
<comment type="caution">
    <text evidence="2">The sequence shown here is derived from an EMBL/GenBank/DDBJ whole genome shotgun (WGS) entry which is preliminary data.</text>
</comment>
<dbReference type="SUPFAM" id="SSF51658">
    <property type="entry name" value="Xylose isomerase-like"/>
    <property type="match status" value="1"/>
</dbReference>
<dbReference type="InterPro" id="IPR036237">
    <property type="entry name" value="Xyl_isomerase-like_sf"/>
</dbReference>
<protein>
    <submittedName>
        <fullName evidence="2">Alpha-galactosidase</fullName>
    </submittedName>
</protein>
<gene>
    <name evidence="2" type="ORF">QTN47_12260</name>
</gene>
<accession>A0ABV3ZEH4</accession>
<evidence type="ECO:0000256" key="1">
    <source>
        <dbReference type="SAM" id="SignalP"/>
    </source>
</evidence>
<reference evidence="2 3" key="1">
    <citation type="submission" date="2023-07" db="EMBL/GenBank/DDBJ databases">
        <authorList>
            <person name="Lian W.-H."/>
        </authorList>
    </citation>
    <scope>NUCLEOTIDE SEQUENCE [LARGE SCALE GENOMIC DNA]</scope>
    <source>
        <strain evidence="2 3">SYSU DXS3180</strain>
    </source>
</reference>
<feature type="signal peptide" evidence="1">
    <location>
        <begin position="1"/>
        <end position="20"/>
    </location>
</feature>